<evidence type="ECO:0000256" key="1">
    <source>
        <dbReference type="ARBA" id="ARBA00022679"/>
    </source>
</evidence>
<dbReference type="SUPFAM" id="SSF53756">
    <property type="entry name" value="UDP-Glycosyltransferase/glycogen phosphorylase"/>
    <property type="match status" value="1"/>
</dbReference>
<dbReference type="RefSeq" id="WP_343920898.1">
    <property type="nucleotide sequence ID" value="NZ_BAAAJT010000002.1"/>
</dbReference>
<dbReference type="InterPro" id="IPR001296">
    <property type="entry name" value="Glyco_trans_1"/>
</dbReference>
<accession>A0ABW4TLC8</accession>
<evidence type="ECO:0000313" key="3">
    <source>
        <dbReference type="EMBL" id="MFD1946459.1"/>
    </source>
</evidence>
<dbReference type="InterPro" id="IPR050194">
    <property type="entry name" value="Glycosyltransferase_grp1"/>
</dbReference>
<dbReference type="PANTHER" id="PTHR45947">
    <property type="entry name" value="SULFOQUINOVOSYL TRANSFERASE SQD2"/>
    <property type="match status" value="1"/>
</dbReference>
<reference evidence="4" key="1">
    <citation type="journal article" date="2019" name="Int. J. Syst. Evol. Microbiol.">
        <title>The Global Catalogue of Microorganisms (GCM) 10K type strain sequencing project: providing services to taxonomists for standard genome sequencing and annotation.</title>
        <authorList>
            <consortium name="The Broad Institute Genomics Platform"/>
            <consortium name="The Broad Institute Genome Sequencing Center for Infectious Disease"/>
            <person name="Wu L."/>
            <person name="Ma J."/>
        </authorList>
    </citation>
    <scope>NUCLEOTIDE SEQUENCE [LARGE SCALE GENOMIC DNA]</scope>
    <source>
        <strain evidence="4">CGMCC 1.12477</strain>
    </source>
</reference>
<dbReference type="Pfam" id="PF00534">
    <property type="entry name" value="Glycos_transf_1"/>
    <property type="match status" value="1"/>
</dbReference>
<keyword evidence="1 3" id="KW-0808">Transferase</keyword>
<keyword evidence="3" id="KW-0328">Glycosyltransferase</keyword>
<dbReference type="GO" id="GO:0016757">
    <property type="term" value="F:glycosyltransferase activity"/>
    <property type="evidence" value="ECO:0007669"/>
    <property type="project" value="UniProtKB-KW"/>
</dbReference>
<comment type="caution">
    <text evidence="3">The sequence shown here is derived from an EMBL/GenBank/DDBJ whole genome shotgun (WGS) entry which is preliminary data.</text>
</comment>
<dbReference type="CDD" id="cd03801">
    <property type="entry name" value="GT4_PimA-like"/>
    <property type="match status" value="1"/>
</dbReference>
<dbReference type="EMBL" id="JBHUGD010000003">
    <property type="protein sequence ID" value="MFD1946459.1"/>
    <property type="molecule type" value="Genomic_DNA"/>
</dbReference>
<evidence type="ECO:0000259" key="2">
    <source>
        <dbReference type="Pfam" id="PF00534"/>
    </source>
</evidence>
<dbReference type="PANTHER" id="PTHR45947:SF3">
    <property type="entry name" value="SULFOQUINOVOSYL TRANSFERASE SQD2"/>
    <property type="match status" value="1"/>
</dbReference>
<organism evidence="3 4">
    <name type="scientific">Nocardioides aestuarii</name>
    <dbReference type="NCBI Taxonomy" id="252231"/>
    <lineage>
        <taxon>Bacteria</taxon>
        <taxon>Bacillati</taxon>
        <taxon>Actinomycetota</taxon>
        <taxon>Actinomycetes</taxon>
        <taxon>Propionibacteriales</taxon>
        <taxon>Nocardioidaceae</taxon>
        <taxon>Nocardioides</taxon>
    </lineage>
</organism>
<feature type="domain" description="Glycosyl transferase family 1" evidence="2">
    <location>
        <begin position="62"/>
        <end position="204"/>
    </location>
</feature>
<keyword evidence="4" id="KW-1185">Reference proteome</keyword>
<dbReference type="Proteomes" id="UP001597351">
    <property type="component" value="Unassembled WGS sequence"/>
</dbReference>
<dbReference type="Gene3D" id="3.40.50.2000">
    <property type="entry name" value="Glycogen Phosphorylase B"/>
    <property type="match status" value="1"/>
</dbReference>
<protein>
    <submittedName>
        <fullName evidence="3">Glycosyltransferase family 4 protein</fullName>
        <ecNumber evidence="3">2.4.-.-</ecNumber>
    </submittedName>
</protein>
<gene>
    <name evidence="3" type="ORF">ACFSDE_06615</name>
</gene>
<evidence type="ECO:0000313" key="4">
    <source>
        <dbReference type="Proteomes" id="UP001597351"/>
    </source>
</evidence>
<proteinExistence type="predicted"/>
<name>A0ABW4TLC8_9ACTN</name>
<sequence>MVQRRVLAVCGVKLIAVTPAVQENEWRRFRVRTRAINNYCSPRFAATSRETLPVDRTRPSAVNTPVVVSVGNCGPAKNHEALLEALRIAADRDTSWRYIHIGAEDRATARELALVATLPAGTVEYVGVQDPLPALQRADLFVMPSIYEGLGIAALEAISAGVPTLLADSPGLRTFKSAEGVWWTATEPAAIADQLVRIAQTPPTELVRRAQRARTWALSAFSMRRSIDAWLIEYGSTQGVGEHR</sequence>
<dbReference type="EC" id="2.4.-.-" evidence="3"/>